<gene>
    <name evidence="1" type="ORF">SAMN05444370_1892</name>
</gene>
<dbReference type="AlphaFoldDB" id="A0A1H4GM35"/>
<protein>
    <submittedName>
        <fullName evidence="1">Flagellar protein FlaF</fullName>
    </submittedName>
</protein>
<dbReference type="GO" id="GO:0044781">
    <property type="term" value="P:bacterial-type flagellum organization"/>
    <property type="evidence" value="ECO:0007669"/>
    <property type="project" value="InterPro"/>
</dbReference>
<organism evidence="1 2">
    <name type="scientific">Rubrimonas cliftonensis</name>
    <dbReference type="NCBI Taxonomy" id="89524"/>
    <lineage>
        <taxon>Bacteria</taxon>
        <taxon>Pseudomonadati</taxon>
        <taxon>Pseudomonadota</taxon>
        <taxon>Alphaproteobacteria</taxon>
        <taxon>Rhodobacterales</taxon>
        <taxon>Paracoccaceae</taxon>
        <taxon>Rubrimonas</taxon>
    </lineage>
</organism>
<reference evidence="1 2" key="1">
    <citation type="submission" date="2016-10" db="EMBL/GenBank/DDBJ databases">
        <authorList>
            <person name="de Groot N.N."/>
        </authorList>
    </citation>
    <scope>NUCLEOTIDE SEQUENCE [LARGE SCALE GENOMIC DNA]</scope>
    <source>
        <strain evidence="1 2">DSM 15345</strain>
    </source>
</reference>
<keyword evidence="1" id="KW-0966">Cell projection</keyword>
<dbReference type="STRING" id="89524.SAMN05444370_1892"/>
<dbReference type="NCBIfam" id="NF009435">
    <property type="entry name" value="PRK12794.1"/>
    <property type="match status" value="1"/>
</dbReference>
<dbReference type="Pfam" id="PF07309">
    <property type="entry name" value="FlaF"/>
    <property type="match status" value="1"/>
</dbReference>
<evidence type="ECO:0000313" key="1">
    <source>
        <dbReference type="EMBL" id="SEB09908.1"/>
    </source>
</evidence>
<keyword evidence="2" id="KW-1185">Reference proteome</keyword>
<dbReference type="Proteomes" id="UP000198703">
    <property type="component" value="Unassembled WGS sequence"/>
</dbReference>
<keyword evidence="1" id="KW-0282">Flagellum</keyword>
<accession>A0A1H4GM35</accession>
<evidence type="ECO:0000313" key="2">
    <source>
        <dbReference type="Proteomes" id="UP000198703"/>
    </source>
</evidence>
<keyword evidence="1" id="KW-0969">Cilium</keyword>
<proteinExistence type="predicted"/>
<dbReference type="OrthoDB" id="9808944at2"/>
<dbReference type="RefSeq" id="WP_093257227.1">
    <property type="nucleotide sequence ID" value="NZ_FNQM01000089.1"/>
</dbReference>
<dbReference type="InterPro" id="IPR010845">
    <property type="entry name" value="FlaF"/>
</dbReference>
<dbReference type="EMBL" id="FNQM01000089">
    <property type="protein sequence ID" value="SEB09908.1"/>
    <property type="molecule type" value="Genomic_DNA"/>
</dbReference>
<sequence>MNASALAQSAYGPRTGGAQTARESEYQVFLRVTAALSAARNGGAFGPLCEALNQNVRLWTTLASDVAAPENGLPQALRAQIASLAVFSIRQSFAVIAGEGGVDALIDVNQAVMKGLRGAPANTA</sequence>
<name>A0A1H4GM35_9RHOB</name>